<protein>
    <submittedName>
        <fullName evidence="6">Cell envelope-related function transcriptional attenuator common domain-containing protein</fullName>
    </submittedName>
</protein>
<dbReference type="PANTHER" id="PTHR33392:SF6">
    <property type="entry name" value="POLYISOPRENYL-TEICHOIC ACID--PEPTIDOGLYCAN TEICHOIC ACID TRANSFERASE TAGU"/>
    <property type="match status" value="1"/>
</dbReference>
<dbReference type="EMBL" id="FNSA01000003">
    <property type="protein sequence ID" value="SED24712.1"/>
    <property type="molecule type" value="Genomic_DNA"/>
</dbReference>
<dbReference type="Gene3D" id="3.40.630.190">
    <property type="entry name" value="LCP protein"/>
    <property type="match status" value="1"/>
</dbReference>
<evidence type="ECO:0000256" key="1">
    <source>
        <dbReference type="ARBA" id="ARBA00006068"/>
    </source>
</evidence>
<comment type="similarity">
    <text evidence="1">Belongs to the LytR/CpsA/Psr (LCP) family.</text>
</comment>
<dbReference type="Pfam" id="PF13399">
    <property type="entry name" value="LytR_C"/>
    <property type="match status" value="1"/>
</dbReference>
<evidence type="ECO:0000256" key="2">
    <source>
        <dbReference type="SAM" id="MobiDB-lite"/>
    </source>
</evidence>
<dbReference type="InterPro" id="IPR004474">
    <property type="entry name" value="LytR_CpsA_psr"/>
</dbReference>
<sequence>MSDSPSRRGARHSRSADAKRAAAERAGEQPDGKRAGTRRRSVRAENEGDGAQSLRARPVPRAGDLSVDTRERLQRSGKVLIALITAIVIVVTGVAWFWWSRFAGDIVRGPSIAAKPDGATDILLVGTDSRTDAKGNPLTKQELARLNAGVDDGTLNTDTIILIRIPNDGKSATAISIPRDAYVAIPDQGKGKINSAFAGAANVTRDKAIANGDDEKTAVQKGNEDGRKALIETVANLTGVSVDRYAEIGLVGFSRLTNAVGGVDVCLKKPVNDPYSGARFKAGKQTLKGPQALSFVRQRHGLPRGDLDRVTRQQVFMASLASKILSTGTLTSPSKLSQLQDALSTSVTLDQEWDVMGFAKELANLSAGKVQFSTVPVVRDDGWSDDGQQSVVVVDPKQVQAYVAGLLGDKPGTTKPKATSASSSPAVPSVNRSSYTVDVVNGGTTSGLASSVSTFLGGKGFAQGSTGNASSSESSSSGKSAVLASSANDQGAKAVAALLGGLPVVASGAVQSGHVKVLIQDGYSGPGSSSDSGSDSDSAATTTSIPPGMTEALDPSEAARISSLLNRPGFTAQQDGGVPCVD</sequence>
<dbReference type="AlphaFoldDB" id="A0A1H4Z3B7"/>
<evidence type="ECO:0000259" key="4">
    <source>
        <dbReference type="Pfam" id="PF03816"/>
    </source>
</evidence>
<feature type="compositionally biased region" description="Low complexity" evidence="2">
    <location>
        <begin position="522"/>
        <end position="538"/>
    </location>
</feature>
<feature type="region of interest" description="Disordered" evidence="2">
    <location>
        <begin position="522"/>
        <end position="552"/>
    </location>
</feature>
<organism evidence="6 7">
    <name type="scientific">Tsukamurella tyrosinosolvens</name>
    <dbReference type="NCBI Taxonomy" id="57704"/>
    <lineage>
        <taxon>Bacteria</taxon>
        <taxon>Bacillati</taxon>
        <taxon>Actinomycetota</taxon>
        <taxon>Actinomycetes</taxon>
        <taxon>Mycobacteriales</taxon>
        <taxon>Tsukamurellaceae</taxon>
        <taxon>Tsukamurella</taxon>
    </lineage>
</organism>
<keyword evidence="7" id="KW-1185">Reference proteome</keyword>
<proteinExistence type="inferred from homology"/>
<evidence type="ECO:0000313" key="6">
    <source>
        <dbReference type="EMBL" id="SED24712.1"/>
    </source>
</evidence>
<dbReference type="Proteomes" id="UP000182241">
    <property type="component" value="Unassembled WGS sequence"/>
</dbReference>
<dbReference type="InterPro" id="IPR050922">
    <property type="entry name" value="LytR/CpsA/Psr_CW_biosynth"/>
</dbReference>
<reference evidence="7" key="1">
    <citation type="submission" date="2016-10" db="EMBL/GenBank/DDBJ databases">
        <authorList>
            <person name="Varghese N."/>
            <person name="Submissions S."/>
        </authorList>
    </citation>
    <scope>NUCLEOTIDE SEQUENCE [LARGE SCALE GENOMIC DNA]</scope>
    <source>
        <strain evidence="7">DSM 44234</strain>
    </source>
</reference>
<dbReference type="Pfam" id="PF03816">
    <property type="entry name" value="LytR_cpsA_psr"/>
    <property type="match status" value="1"/>
</dbReference>
<feature type="compositionally biased region" description="Low complexity" evidence="2">
    <location>
        <begin position="413"/>
        <end position="430"/>
    </location>
</feature>
<dbReference type="OrthoDB" id="9782542at2"/>
<evidence type="ECO:0000259" key="5">
    <source>
        <dbReference type="Pfam" id="PF13399"/>
    </source>
</evidence>
<evidence type="ECO:0000313" key="7">
    <source>
        <dbReference type="Proteomes" id="UP000182241"/>
    </source>
</evidence>
<keyword evidence="3" id="KW-0812">Transmembrane</keyword>
<accession>A0A1H4Z3B7</accession>
<feature type="region of interest" description="Disordered" evidence="2">
    <location>
        <begin position="1"/>
        <end position="63"/>
    </location>
</feature>
<gene>
    <name evidence="6" type="ORF">SAMN04489793_4417</name>
</gene>
<evidence type="ECO:0000256" key="3">
    <source>
        <dbReference type="SAM" id="Phobius"/>
    </source>
</evidence>
<keyword evidence="3" id="KW-0472">Membrane</keyword>
<dbReference type="Gene3D" id="3.30.70.2390">
    <property type="match status" value="1"/>
</dbReference>
<dbReference type="RefSeq" id="WP_074850761.1">
    <property type="nucleotide sequence ID" value="NZ_CBDRGN010000007.1"/>
</dbReference>
<dbReference type="STRING" id="57704.SAMN04489793_4417"/>
<feature type="domain" description="Cell envelope-related transcriptional attenuator" evidence="4">
    <location>
        <begin position="156"/>
        <end position="325"/>
    </location>
</feature>
<feature type="region of interest" description="Disordered" evidence="2">
    <location>
        <begin position="410"/>
        <end position="430"/>
    </location>
</feature>
<dbReference type="InterPro" id="IPR027381">
    <property type="entry name" value="LytR/CpsA/Psr_C"/>
</dbReference>
<dbReference type="NCBIfam" id="TIGR00350">
    <property type="entry name" value="lytR_cpsA_psr"/>
    <property type="match status" value="1"/>
</dbReference>
<keyword evidence="3" id="KW-1133">Transmembrane helix</keyword>
<feature type="domain" description="LytR/CpsA/Psr regulator C-terminal" evidence="5">
    <location>
        <begin position="435"/>
        <end position="523"/>
    </location>
</feature>
<name>A0A1H4Z3B7_TSUTY</name>
<feature type="compositionally biased region" description="Basic and acidic residues" evidence="2">
    <location>
        <begin position="14"/>
        <end position="34"/>
    </location>
</feature>
<feature type="transmembrane region" description="Helical" evidence="3">
    <location>
        <begin position="79"/>
        <end position="99"/>
    </location>
</feature>
<dbReference type="PANTHER" id="PTHR33392">
    <property type="entry name" value="POLYISOPRENYL-TEICHOIC ACID--PEPTIDOGLYCAN TEICHOIC ACID TRANSFERASE TAGU"/>
    <property type="match status" value="1"/>
</dbReference>